<dbReference type="RefSeq" id="WP_090645617.1">
    <property type="nucleotide sequence ID" value="NZ_CBCRYE010000001.1"/>
</dbReference>
<dbReference type="InterPro" id="IPR007452">
    <property type="entry name" value="TamB_C"/>
</dbReference>
<dbReference type="Proteomes" id="UP000199150">
    <property type="component" value="Unassembled WGS sequence"/>
</dbReference>
<dbReference type="STRING" id="260084.SAMN02927928_1501"/>
<dbReference type="OrthoDB" id="7784409at2"/>
<feature type="domain" description="Translocation and assembly module TamB C-terminal" evidence="7">
    <location>
        <begin position="1095"/>
        <end position="1437"/>
    </location>
</feature>
<evidence type="ECO:0000256" key="3">
    <source>
        <dbReference type="ARBA" id="ARBA00022989"/>
    </source>
</evidence>
<evidence type="ECO:0000256" key="1">
    <source>
        <dbReference type="ARBA" id="ARBA00004167"/>
    </source>
</evidence>
<sequence>MARKPRQPKPPVEPVETPEALSQPAPLHNDDLHLKDRVETVTEEVVETVKARTGFDLRRINWWKVSRYIALFVIGLAVLLVAALTALNTPPGRRLLVEFATGIKLNSGLQIEIGEIDGSLYGEMTLHDVKVKDLKGVFIQSPAIHLDWRPFGYLNKHVDIRDFSTPRIEVLRQPVLNPSETPKNNGPLLPDLNIDINRLKVDALVLDAPVLGEAHTIAFNGQAHLRHKRLKIDAAAISEKGDHAQVLIDAAPDKNELDIKANLDAPADGVAAKMLGFDKAFTADIGGKGTWKQWNGRAIADFGPDNLLNLNVTAQSGTFHITGATHPDLVLAGDTAALFKPAVMIDLTSKMKDRVFDNVLALYTDALRVDARGTVDLGHNHFRKLEFHARLLKPDVLGKDFTASDLRADLVVDGNFDSPRIDYDLAAKRFDLAGIKLDGLTARGKSRITDDGVILPINAQLISLTGIADQVDPLLTHLKLDGEVRLNDGKLTSNTIRINSDRIKATGTITGNLKDNLFLAKVKANLNNYAVEGVGTVNVSTVADVRLNKGRVSVAGTANAQTTKLENGLKGFLGGNAKLSGAYAYSEQGVVTLRNLSGKAPDFTLISASGSLAPNGTISLNARANSTQYGPLDAVASGTLDHPNAVIHAANPGLGVQMVDVTARLSSTPQGFTLLADGGSAYGPFDADALIITEGKPLRIDIHKATFAGVDASGLLTQSDAGPFTGTLAISGSGLKGTALLSAQNGDQALAINATGNAVTVPGDVKIYVGRTLVAANIVLHDQMSLNADVQMADMRYQDFVLATGRAKIAMTGERGTIQAVATGKKDVPFNLAVNGTIAPDTYTFAAKGAANDIPFKLNHPAVIRKSGTDWVLQPVKVVMSEGNIDLSGRFGENLKAQARLNNLDLSLANMVQKDLGLTGTADGAIDFSQTGNSFPTARANLKISHFSRASAAVVSTPVDIVLDAQLNPDRSPANNYVHALIRQSGSVVGRAQLALTPANGGDWIADINSGGISGGVRYNGPAGMPFSLAGLPRQQLSGAVALAADISGQLNAPRLNGVVKATSLTYDNESIGTRITNIALDGRFTSDRLELTSFTGRAGDGTVTGNGWVSLAAAQKFPMLIHVEMNNARLARSDAINSTVSGTIDVTNSEADGGLIRGDLRLPLLRYVIVKQAAAEVAVLDGVRRKGEEAITQSAIALPAFWRLDIRARADNQIFVSGMGLESEWSARLRVTGTTKDPRIVGDMKVVRGNYTFAGRSFDIDTGTITFDGGPVADPEINLTASADVQDVTGIIKVTGSAQRPSIAFSSTPALPQDEILSRMLFGESVANISPTEALQLASAVNGLNGGTDYLNPLGALRSATGIDRLRVVGADTTTGRGTSVAAGKYLTNNVYVEIVTDAKGFTATQLEVALSRSLSILSTTGNAGTGASVRYSKDY</sequence>
<reference evidence="9" key="1">
    <citation type="submission" date="2016-10" db="EMBL/GenBank/DDBJ databases">
        <authorList>
            <person name="Varghese N."/>
            <person name="Submissions S."/>
        </authorList>
    </citation>
    <scope>NUCLEOTIDE SEQUENCE [LARGE SCALE GENOMIC DNA]</scope>
    <source>
        <strain evidence="9">CGMCC 1.3431</strain>
    </source>
</reference>
<evidence type="ECO:0000256" key="2">
    <source>
        <dbReference type="ARBA" id="ARBA00022692"/>
    </source>
</evidence>
<evidence type="ECO:0000313" key="9">
    <source>
        <dbReference type="Proteomes" id="UP000199150"/>
    </source>
</evidence>
<evidence type="ECO:0000259" key="7">
    <source>
        <dbReference type="Pfam" id="PF04357"/>
    </source>
</evidence>
<keyword evidence="4 6" id="KW-0472">Membrane</keyword>
<organism evidence="8 9">
    <name type="scientific">Asticcacaulis taihuensis</name>
    <dbReference type="NCBI Taxonomy" id="260084"/>
    <lineage>
        <taxon>Bacteria</taxon>
        <taxon>Pseudomonadati</taxon>
        <taxon>Pseudomonadota</taxon>
        <taxon>Alphaproteobacteria</taxon>
        <taxon>Caulobacterales</taxon>
        <taxon>Caulobacteraceae</taxon>
        <taxon>Asticcacaulis</taxon>
    </lineage>
</organism>
<gene>
    <name evidence="8" type="ORF">SAMN02927928_1501</name>
</gene>
<protein>
    <submittedName>
        <fullName evidence="8">Autotransporter secretion inner membrane protein TamB</fullName>
    </submittedName>
</protein>
<comment type="subcellular location">
    <subcellularLocation>
        <location evidence="1">Membrane</location>
        <topology evidence="1">Single-pass membrane protein</topology>
    </subcellularLocation>
</comment>
<dbReference type="GO" id="GO:0097347">
    <property type="term" value="C:TAM protein secretion complex"/>
    <property type="evidence" value="ECO:0007669"/>
    <property type="project" value="TreeGrafter"/>
</dbReference>
<dbReference type="Pfam" id="PF04357">
    <property type="entry name" value="TamB"/>
    <property type="match status" value="1"/>
</dbReference>
<dbReference type="PANTHER" id="PTHR36985:SF1">
    <property type="entry name" value="TRANSLOCATION AND ASSEMBLY MODULE SUBUNIT TAMB"/>
    <property type="match status" value="1"/>
</dbReference>
<name>A0A1G4QUQ7_9CAUL</name>
<dbReference type="EMBL" id="FMTS01000001">
    <property type="protein sequence ID" value="SCW47739.1"/>
    <property type="molecule type" value="Genomic_DNA"/>
</dbReference>
<accession>A0A1G4QUQ7</accession>
<dbReference type="PANTHER" id="PTHR36985">
    <property type="entry name" value="TRANSLOCATION AND ASSEMBLY MODULE SUBUNIT TAMB"/>
    <property type="match status" value="1"/>
</dbReference>
<dbReference type="GO" id="GO:0009306">
    <property type="term" value="P:protein secretion"/>
    <property type="evidence" value="ECO:0007669"/>
    <property type="project" value="InterPro"/>
</dbReference>
<evidence type="ECO:0000256" key="4">
    <source>
        <dbReference type="ARBA" id="ARBA00023136"/>
    </source>
</evidence>
<proteinExistence type="predicted"/>
<keyword evidence="3 6" id="KW-1133">Transmembrane helix</keyword>
<keyword evidence="2 6" id="KW-0812">Transmembrane</keyword>
<feature type="region of interest" description="Disordered" evidence="5">
    <location>
        <begin position="1"/>
        <end position="29"/>
    </location>
</feature>
<evidence type="ECO:0000256" key="6">
    <source>
        <dbReference type="SAM" id="Phobius"/>
    </source>
</evidence>
<feature type="transmembrane region" description="Helical" evidence="6">
    <location>
        <begin position="68"/>
        <end position="87"/>
    </location>
</feature>
<evidence type="ECO:0000313" key="8">
    <source>
        <dbReference type="EMBL" id="SCW47739.1"/>
    </source>
</evidence>
<dbReference type="GO" id="GO:0005886">
    <property type="term" value="C:plasma membrane"/>
    <property type="evidence" value="ECO:0007669"/>
    <property type="project" value="InterPro"/>
</dbReference>
<keyword evidence="9" id="KW-1185">Reference proteome</keyword>
<evidence type="ECO:0000256" key="5">
    <source>
        <dbReference type="SAM" id="MobiDB-lite"/>
    </source>
</evidence>